<dbReference type="GO" id="GO:0005524">
    <property type="term" value="F:ATP binding"/>
    <property type="evidence" value="ECO:0007669"/>
    <property type="project" value="InterPro"/>
</dbReference>
<evidence type="ECO:0000256" key="4">
    <source>
        <dbReference type="ARBA" id="ARBA00022729"/>
    </source>
</evidence>
<evidence type="ECO:0000256" key="3">
    <source>
        <dbReference type="ARBA" id="ARBA00022692"/>
    </source>
</evidence>
<dbReference type="EMBL" id="QGKW02001940">
    <property type="protein sequence ID" value="KAF2555461.1"/>
    <property type="molecule type" value="Genomic_DNA"/>
</dbReference>
<accession>A0A8S9H8S0</accession>
<dbReference type="GO" id="GO:0004672">
    <property type="term" value="F:protein kinase activity"/>
    <property type="evidence" value="ECO:0007669"/>
    <property type="project" value="InterPro"/>
</dbReference>
<evidence type="ECO:0000256" key="5">
    <source>
        <dbReference type="ARBA" id="ARBA00022737"/>
    </source>
</evidence>
<gene>
    <name evidence="12" type="ORF">F2Q68_00013378</name>
</gene>
<evidence type="ECO:0000313" key="12">
    <source>
        <dbReference type="EMBL" id="KAF2555461.1"/>
    </source>
</evidence>
<evidence type="ECO:0000256" key="1">
    <source>
        <dbReference type="ARBA" id="ARBA00004479"/>
    </source>
</evidence>
<evidence type="ECO:0000313" key="13">
    <source>
        <dbReference type="Proteomes" id="UP000712281"/>
    </source>
</evidence>
<proteinExistence type="predicted"/>
<dbReference type="Proteomes" id="UP000712281">
    <property type="component" value="Unassembled WGS sequence"/>
</dbReference>
<organism evidence="12 13">
    <name type="scientific">Brassica cretica</name>
    <name type="common">Mustard</name>
    <dbReference type="NCBI Taxonomy" id="69181"/>
    <lineage>
        <taxon>Eukaryota</taxon>
        <taxon>Viridiplantae</taxon>
        <taxon>Streptophyta</taxon>
        <taxon>Embryophyta</taxon>
        <taxon>Tracheophyta</taxon>
        <taxon>Spermatophyta</taxon>
        <taxon>Magnoliopsida</taxon>
        <taxon>eudicotyledons</taxon>
        <taxon>Gunneridae</taxon>
        <taxon>Pentapetalae</taxon>
        <taxon>rosids</taxon>
        <taxon>malvids</taxon>
        <taxon>Brassicales</taxon>
        <taxon>Brassicaceae</taxon>
        <taxon>Brassiceae</taxon>
        <taxon>Brassica</taxon>
    </lineage>
</organism>
<evidence type="ECO:0000256" key="2">
    <source>
        <dbReference type="ARBA" id="ARBA00022614"/>
    </source>
</evidence>
<dbReference type="InterPro" id="IPR011009">
    <property type="entry name" value="Kinase-like_dom_sf"/>
</dbReference>
<dbReference type="SUPFAM" id="SSF56112">
    <property type="entry name" value="Protein kinase-like (PK-like)"/>
    <property type="match status" value="1"/>
</dbReference>
<dbReference type="PANTHER" id="PTHR48006:SF73">
    <property type="entry name" value="PROTEIN KINASE DOMAIN-CONTAINING PROTEIN"/>
    <property type="match status" value="1"/>
</dbReference>
<dbReference type="PROSITE" id="PS50011">
    <property type="entry name" value="PROTEIN_KINASE_DOM"/>
    <property type="match status" value="1"/>
</dbReference>
<keyword evidence="7 10" id="KW-0472">Membrane</keyword>
<dbReference type="InterPro" id="IPR001245">
    <property type="entry name" value="Ser-Thr/Tyr_kinase_cat_dom"/>
</dbReference>
<evidence type="ECO:0000256" key="9">
    <source>
        <dbReference type="ARBA" id="ARBA00023180"/>
    </source>
</evidence>
<feature type="transmembrane region" description="Helical" evidence="10">
    <location>
        <begin position="142"/>
        <end position="165"/>
    </location>
</feature>
<keyword evidence="3 10" id="KW-0812">Transmembrane</keyword>
<feature type="domain" description="Protein kinase" evidence="11">
    <location>
        <begin position="209"/>
        <end position="499"/>
    </location>
</feature>
<keyword evidence="2" id="KW-0433">Leucine-rich repeat</keyword>
<dbReference type="Pfam" id="PF07714">
    <property type="entry name" value="PK_Tyr_Ser-Thr"/>
    <property type="match status" value="1"/>
</dbReference>
<reference evidence="12" key="1">
    <citation type="submission" date="2019-12" db="EMBL/GenBank/DDBJ databases">
        <title>Genome sequencing and annotation of Brassica cretica.</title>
        <authorList>
            <person name="Studholme D.J."/>
            <person name="Sarris P.F."/>
        </authorList>
    </citation>
    <scope>NUCLEOTIDE SEQUENCE</scope>
    <source>
        <strain evidence="12">PFS-001/15</strain>
        <tissue evidence="12">Leaf</tissue>
    </source>
</reference>
<dbReference type="InterPro" id="IPR051824">
    <property type="entry name" value="LRR_Rcpt-Like_S/T_Kinase"/>
</dbReference>
<dbReference type="GO" id="GO:0016020">
    <property type="term" value="C:membrane"/>
    <property type="evidence" value="ECO:0007669"/>
    <property type="project" value="UniProtKB-SubCell"/>
</dbReference>
<dbReference type="InterPro" id="IPR000719">
    <property type="entry name" value="Prot_kinase_dom"/>
</dbReference>
<sequence length="516" mass="56917">MGSSSTVILGSHALHACHRAEELNREAEAHDTGDSTNLADVYLFRKRTNRTKLKPNDGEQGSEWLIFFSSSLLKRHESLRVWSAILKNAVRADLTRHDPLEDESAARPVSFCENEAKQAVSAVKSDTKDHQKKEEEDKGIELGLVIGIIIGVVLVSAVLAGLVMVRMKKSKSKEVPLEASNVDKVSICSTATRSTTSKTVPDPRRVPQTMRSAVIGLSPYRVFSLEELEEATNNFDAASLCGEQLYKGCLREGIAVTVRCIKLKQKSSTSTQNLAQQMEVLSKLRHMHLASVLGHCIGTYQDHHPYAGSTIFIVQEYISNGSLRDYLTDWRKKEVLKWPQRMSIAIGVARGIQFLHTGVAPGIFGNNLEIENVLLDETLTVKLSGYTIPLPSKVGAESTSNEDGEKEDVYQFGVILLQIITGKVMAAASSELGSLKLQLENGLREEPSVLRSLADPSVRGTYAYESLRTTVEFAINCLCEDQRKRPSIEDVVWNLQYTIQVQQGWTSSGNLGVGDT</sequence>
<dbReference type="Gene3D" id="3.30.200.20">
    <property type="entry name" value="Phosphorylase Kinase, domain 1"/>
    <property type="match status" value="1"/>
</dbReference>
<evidence type="ECO:0000256" key="7">
    <source>
        <dbReference type="ARBA" id="ARBA00023136"/>
    </source>
</evidence>
<dbReference type="Gene3D" id="1.10.510.10">
    <property type="entry name" value="Transferase(Phosphotransferase) domain 1"/>
    <property type="match status" value="2"/>
</dbReference>
<keyword evidence="5" id="KW-0677">Repeat</keyword>
<keyword evidence="9" id="KW-0325">Glycoprotein</keyword>
<evidence type="ECO:0000256" key="10">
    <source>
        <dbReference type="SAM" id="Phobius"/>
    </source>
</evidence>
<protein>
    <recommendedName>
        <fullName evidence="11">Protein kinase domain-containing protein</fullName>
    </recommendedName>
</protein>
<evidence type="ECO:0000259" key="11">
    <source>
        <dbReference type="PROSITE" id="PS50011"/>
    </source>
</evidence>
<evidence type="ECO:0000256" key="8">
    <source>
        <dbReference type="ARBA" id="ARBA00023170"/>
    </source>
</evidence>
<dbReference type="FunFam" id="1.10.510.10:FF:000431">
    <property type="entry name" value="Putative inactive leucine-rich repeat receptor-like protein kinase"/>
    <property type="match status" value="1"/>
</dbReference>
<comment type="subcellular location">
    <subcellularLocation>
        <location evidence="1">Membrane</location>
        <topology evidence="1">Single-pass type I membrane protein</topology>
    </subcellularLocation>
</comment>
<dbReference type="PANTHER" id="PTHR48006">
    <property type="entry name" value="LEUCINE-RICH REPEAT-CONTAINING PROTEIN DDB_G0281931-RELATED"/>
    <property type="match status" value="1"/>
</dbReference>
<keyword evidence="6 10" id="KW-1133">Transmembrane helix</keyword>
<name>A0A8S9H8S0_BRACR</name>
<comment type="caution">
    <text evidence="12">The sequence shown here is derived from an EMBL/GenBank/DDBJ whole genome shotgun (WGS) entry which is preliminary data.</text>
</comment>
<evidence type="ECO:0000256" key="6">
    <source>
        <dbReference type="ARBA" id="ARBA00022989"/>
    </source>
</evidence>
<keyword evidence="8" id="KW-0675">Receptor</keyword>
<keyword evidence="4" id="KW-0732">Signal</keyword>
<dbReference type="AlphaFoldDB" id="A0A8S9H8S0"/>